<dbReference type="NCBIfam" id="NF041518">
    <property type="entry name" value="choice_anch_Q"/>
    <property type="match status" value="1"/>
</dbReference>
<dbReference type="PANTHER" id="PTHR11319:SF35">
    <property type="entry name" value="OUTER MEMBRANE PROTEIN PMPC-RELATED"/>
    <property type="match status" value="1"/>
</dbReference>
<accession>A0A0K0XU86</accession>
<protein>
    <submittedName>
        <fullName evidence="1">Uncharacterized protein</fullName>
    </submittedName>
</protein>
<dbReference type="PANTHER" id="PTHR11319">
    <property type="entry name" value="G PROTEIN-COUPLED RECEPTOR-RELATED"/>
    <property type="match status" value="1"/>
</dbReference>
<dbReference type="AlphaFoldDB" id="A0A0K0XU86"/>
<gene>
    <name evidence="1" type="ORF">WM2015_888</name>
</gene>
<keyword evidence="2" id="KW-1185">Reference proteome</keyword>
<dbReference type="PATRIC" id="fig|1579979.3.peg.910"/>
<dbReference type="InterPro" id="IPR059226">
    <property type="entry name" value="Choice_anch_Q_dom"/>
</dbReference>
<dbReference type="EMBL" id="CP012154">
    <property type="protein sequence ID" value="AKS41269.1"/>
    <property type="molecule type" value="Genomic_DNA"/>
</dbReference>
<dbReference type="STRING" id="1579979.WM2015_888"/>
<name>A0A0K0XU86_9GAMM</name>
<organism evidence="1 2">
    <name type="scientific">Wenzhouxiangella marina</name>
    <dbReference type="NCBI Taxonomy" id="1579979"/>
    <lineage>
        <taxon>Bacteria</taxon>
        <taxon>Pseudomonadati</taxon>
        <taxon>Pseudomonadota</taxon>
        <taxon>Gammaproteobacteria</taxon>
        <taxon>Chromatiales</taxon>
        <taxon>Wenzhouxiangellaceae</taxon>
        <taxon>Wenzhouxiangella</taxon>
    </lineage>
</organism>
<dbReference type="InterPro" id="IPR012334">
    <property type="entry name" value="Pectin_lyas_fold"/>
</dbReference>
<proteinExistence type="predicted"/>
<reference evidence="1 2" key="1">
    <citation type="submission" date="2015-07" db="EMBL/GenBank/DDBJ databases">
        <authorList>
            <person name="Noorani M."/>
        </authorList>
    </citation>
    <scope>NUCLEOTIDE SEQUENCE [LARGE SCALE GENOMIC DNA]</scope>
    <source>
        <strain evidence="1 2">KCTC 42284</strain>
    </source>
</reference>
<evidence type="ECO:0000313" key="2">
    <source>
        <dbReference type="Proteomes" id="UP000066624"/>
    </source>
</evidence>
<evidence type="ECO:0000313" key="1">
    <source>
        <dbReference type="EMBL" id="AKS41269.1"/>
    </source>
</evidence>
<dbReference type="Pfam" id="PF17963">
    <property type="entry name" value="Big_9"/>
    <property type="match status" value="1"/>
</dbReference>
<dbReference type="KEGG" id="wma:WM2015_888"/>
<sequence>MPQPNHPSCPDSGRQPSTCAVTRPGIHRLWRGVCIAIALIVVQPVEAATITVNTAEVLASADDGFCTLTEAVLAANSNTASGALPGECVAGEAVPVQDLIVFEPSLFPAHFQIFSTLHLNESIKIQGPGAAVMDVTNLAETRVFNILNLQANSEFEISGMTLRDNVLRAVTGDYGGAALVSLGPGSSLLFENIVFLNNSSERGGGALGFFGGGGHSITIRNCTFDGNRAGNFGDGNVVGGGAVFIGAQQTISIENSSFINNETFHDALAQPQEDAAGGAILLRSGQTLASVVDIFQSTFSGNSTTGVGGAIALGGPGFPAEISELSLRHSTVVFNISDSNDDEVAVAGGGGVWSASSAPVQLFNSIVALNADNADSPAPDLHGSMQSFGFNLVSMNATVSGVFPAGQPNGNDDWVGTAPSPLDPLLEALDYAGGPTPVHVPMLGSPVLDQGRCTSRLTDQRLFQNTQTGLRVIDIGNIIDAADGCDIGAVELFSASSNPIPVANDDIYTAFEDQPLTVAAINGLLQNDLDDDALIVIDASPADQNRGLVAAQLTASADGAFVFETLSPDTSGQTEFVYVISDNLNTGSASVFIDVLPVNDAPSFAFSTDSLAAVPAQPTLIEDWATEIGAGPADEQGQSVQFLVSPVDVPVGFFSVSPSLQFGGTGNADLSFEIAAGATGSAIVSIVLLDNGGTANGGVNLSDAVVVNISASTDSIFHSRFEGIDRAGM</sequence>
<dbReference type="SUPFAM" id="SSF51126">
    <property type="entry name" value="Pectin lyase-like"/>
    <property type="match status" value="1"/>
</dbReference>
<dbReference type="Proteomes" id="UP000066624">
    <property type="component" value="Chromosome"/>
</dbReference>
<dbReference type="Gene3D" id="2.160.20.10">
    <property type="entry name" value="Single-stranded right-handed beta-helix, Pectin lyase-like"/>
    <property type="match status" value="1"/>
</dbReference>
<dbReference type="InterPro" id="IPR011050">
    <property type="entry name" value="Pectin_lyase_fold/virulence"/>
</dbReference>